<dbReference type="SUPFAM" id="SSF52317">
    <property type="entry name" value="Class I glutamine amidotransferase-like"/>
    <property type="match status" value="1"/>
</dbReference>
<proteinExistence type="predicted"/>
<dbReference type="InterPro" id="IPR017926">
    <property type="entry name" value="GATASE"/>
</dbReference>
<accession>A0A6B2NZG0</accession>
<organism evidence="2">
    <name type="scientific">Ruegeria sp. PrR005</name>
    <dbReference type="NCBI Taxonomy" id="2706882"/>
    <lineage>
        <taxon>Bacteria</taxon>
        <taxon>Pseudomonadati</taxon>
        <taxon>Pseudomonadota</taxon>
        <taxon>Alphaproteobacteria</taxon>
        <taxon>Rhodobacterales</taxon>
        <taxon>Roseobacteraceae</taxon>
        <taxon>Ruegeria</taxon>
    </lineage>
</organism>
<keyword evidence="2" id="KW-0315">Glutamine amidotransferase</keyword>
<dbReference type="GO" id="GO:0005829">
    <property type="term" value="C:cytosol"/>
    <property type="evidence" value="ECO:0007669"/>
    <property type="project" value="TreeGrafter"/>
</dbReference>
<dbReference type="GO" id="GO:0016740">
    <property type="term" value="F:transferase activity"/>
    <property type="evidence" value="ECO:0007669"/>
    <property type="project" value="UniProtKB-KW"/>
</dbReference>
<dbReference type="RefSeq" id="WP_164132805.1">
    <property type="nucleotide sequence ID" value="NZ_JAAGOX010000056.1"/>
</dbReference>
<protein>
    <submittedName>
        <fullName evidence="2">Type 1 glutamine amidotransferase</fullName>
    </submittedName>
</protein>
<dbReference type="Gene3D" id="3.40.50.880">
    <property type="match status" value="1"/>
</dbReference>
<gene>
    <name evidence="2" type="ORF">G0P99_22855</name>
</gene>
<name>A0A6B2NZG0_9RHOB</name>
<dbReference type="PROSITE" id="PS51273">
    <property type="entry name" value="GATASE_TYPE_1"/>
    <property type="match status" value="1"/>
</dbReference>
<dbReference type="PANTHER" id="PTHR42695">
    <property type="entry name" value="GLUTAMINE AMIDOTRANSFERASE YLR126C-RELATED"/>
    <property type="match status" value="1"/>
</dbReference>
<sequence length="237" mass="25794">MHLAILMTNTDESAFAQAHPKDGEKFTALIQRVRPGWTASVFAVKDEQFPETLDGIDGAMITGSPSSVLGAAPWIARLLALIRDLHARHIPMFGACFGHQAIALALGGQIGRNPDGWVHGLTRNRMLDRPDWARDLPDEVRLYGSHVEQVTALPPDARPIMQGPDCPVSGFALGNRIYTTQHHPEMTHDFITALTEELAGDMGAAVHAQAVASLAQRSDMDAFAESIARFFEQARPA</sequence>
<dbReference type="AlphaFoldDB" id="A0A6B2NZG0"/>
<dbReference type="Pfam" id="PF00117">
    <property type="entry name" value="GATase"/>
    <property type="match status" value="1"/>
</dbReference>
<dbReference type="EMBL" id="JAAGOX010000056">
    <property type="protein sequence ID" value="NDW47794.1"/>
    <property type="molecule type" value="Genomic_DNA"/>
</dbReference>
<feature type="domain" description="Glutamine amidotransferase" evidence="1">
    <location>
        <begin position="46"/>
        <end position="188"/>
    </location>
</feature>
<dbReference type="PANTHER" id="PTHR42695:SF5">
    <property type="entry name" value="GLUTAMINE AMIDOTRANSFERASE YLR126C-RELATED"/>
    <property type="match status" value="1"/>
</dbReference>
<comment type="caution">
    <text evidence="2">The sequence shown here is derived from an EMBL/GenBank/DDBJ whole genome shotgun (WGS) entry which is preliminary data.</text>
</comment>
<evidence type="ECO:0000313" key="2">
    <source>
        <dbReference type="EMBL" id="NDW47794.1"/>
    </source>
</evidence>
<dbReference type="CDD" id="cd01741">
    <property type="entry name" value="GATase1_1"/>
    <property type="match status" value="1"/>
</dbReference>
<keyword evidence="2" id="KW-0808">Transferase</keyword>
<dbReference type="InterPro" id="IPR029062">
    <property type="entry name" value="Class_I_gatase-like"/>
</dbReference>
<dbReference type="InterPro" id="IPR044992">
    <property type="entry name" value="ChyE-like"/>
</dbReference>
<evidence type="ECO:0000259" key="1">
    <source>
        <dbReference type="Pfam" id="PF00117"/>
    </source>
</evidence>
<reference evidence="2" key="1">
    <citation type="submission" date="2020-02" db="EMBL/GenBank/DDBJ databases">
        <title>Delineation of the pyrene-degrading pathway in Roseobacter clade bacteria by genomic analysis.</title>
        <authorList>
            <person name="Zhou H."/>
            <person name="Wang H."/>
        </authorList>
    </citation>
    <scope>NUCLEOTIDE SEQUENCE</scope>
    <source>
        <strain evidence="2">PrR005</strain>
    </source>
</reference>